<dbReference type="Pfam" id="PF00069">
    <property type="entry name" value="Pkinase"/>
    <property type="match status" value="1"/>
</dbReference>
<dbReference type="InterPro" id="IPR011009">
    <property type="entry name" value="Kinase-like_dom_sf"/>
</dbReference>
<dbReference type="Pfam" id="PF13855">
    <property type="entry name" value="LRR_8"/>
    <property type="match status" value="1"/>
</dbReference>
<keyword evidence="6" id="KW-0472">Membrane</keyword>
<dbReference type="InterPro" id="IPR003591">
    <property type="entry name" value="Leu-rich_rpt_typical-subtyp"/>
</dbReference>
<evidence type="ECO:0000256" key="2">
    <source>
        <dbReference type="ARBA" id="ARBA00022614"/>
    </source>
</evidence>
<comment type="caution">
    <text evidence="9">The sequence shown here is derived from an EMBL/GenBank/DDBJ whole genome shotgun (WGS) entry which is preliminary data.</text>
</comment>
<keyword evidence="10" id="KW-1185">Reference proteome</keyword>
<dbReference type="InterPro" id="IPR032675">
    <property type="entry name" value="LRR_dom_sf"/>
</dbReference>
<protein>
    <recommendedName>
        <fullName evidence="8">Protein kinase domain-containing protein</fullName>
    </recommendedName>
</protein>
<dbReference type="PANTHER" id="PTHR24359">
    <property type="entry name" value="SERINE/THREONINE-PROTEIN KINASE SBK1"/>
    <property type="match status" value="1"/>
</dbReference>
<name>A0ABQ8BLI6_BRANA</name>
<evidence type="ECO:0000256" key="1">
    <source>
        <dbReference type="ARBA" id="ARBA00004370"/>
    </source>
</evidence>
<organism evidence="9 10">
    <name type="scientific">Brassica napus</name>
    <name type="common">Rape</name>
    <dbReference type="NCBI Taxonomy" id="3708"/>
    <lineage>
        <taxon>Eukaryota</taxon>
        <taxon>Viridiplantae</taxon>
        <taxon>Streptophyta</taxon>
        <taxon>Embryophyta</taxon>
        <taxon>Tracheophyta</taxon>
        <taxon>Spermatophyta</taxon>
        <taxon>Magnoliopsida</taxon>
        <taxon>eudicotyledons</taxon>
        <taxon>Gunneridae</taxon>
        <taxon>Pentapetalae</taxon>
        <taxon>rosids</taxon>
        <taxon>malvids</taxon>
        <taxon>Brassicales</taxon>
        <taxon>Brassicaceae</taxon>
        <taxon>Brassiceae</taxon>
        <taxon>Brassica</taxon>
    </lineage>
</organism>
<dbReference type="Proteomes" id="UP000824890">
    <property type="component" value="Unassembled WGS sequence"/>
</dbReference>
<dbReference type="InterPro" id="IPR000719">
    <property type="entry name" value="Prot_kinase_dom"/>
</dbReference>
<evidence type="ECO:0000313" key="9">
    <source>
        <dbReference type="EMBL" id="KAH0905553.1"/>
    </source>
</evidence>
<keyword evidence="2" id="KW-0433">Leucine-rich repeat</keyword>
<dbReference type="SUPFAM" id="SSF56112">
    <property type="entry name" value="Protein kinase-like (PK-like)"/>
    <property type="match status" value="1"/>
</dbReference>
<dbReference type="PRINTS" id="PR00019">
    <property type="entry name" value="LEURICHRPT"/>
</dbReference>
<keyword evidence="4" id="KW-0677">Repeat</keyword>
<evidence type="ECO:0000256" key="6">
    <source>
        <dbReference type="ARBA" id="ARBA00023136"/>
    </source>
</evidence>
<dbReference type="InterPro" id="IPR008271">
    <property type="entry name" value="Ser/Thr_kinase_AS"/>
</dbReference>
<gene>
    <name evidence="9" type="ORF">HID58_037380</name>
</gene>
<dbReference type="SMART" id="SM00369">
    <property type="entry name" value="LRR_TYP"/>
    <property type="match status" value="4"/>
</dbReference>
<feature type="compositionally biased region" description="Basic and acidic residues" evidence="7">
    <location>
        <begin position="437"/>
        <end position="447"/>
    </location>
</feature>
<feature type="compositionally biased region" description="Basic and acidic residues" evidence="7">
    <location>
        <begin position="8"/>
        <end position="23"/>
    </location>
</feature>
<evidence type="ECO:0000313" key="10">
    <source>
        <dbReference type="Proteomes" id="UP000824890"/>
    </source>
</evidence>
<feature type="region of interest" description="Disordered" evidence="7">
    <location>
        <begin position="1"/>
        <end position="38"/>
    </location>
</feature>
<dbReference type="PROSITE" id="PS50011">
    <property type="entry name" value="PROTEIN_KINASE_DOM"/>
    <property type="match status" value="1"/>
</dbReference>
<keyword evidence="3" id="KW-0812">Transmembrane</keyword>
<dbReference type="SMART" id="SM00365">
    <property type="entry name" value="LRR_SD22"/>
    <property type="match status" value="2"/>
</dbReference>
<dbReference type="Gene3D" id="3.80.10.10">
    <property type="entry name" value="Ribonuclease Inhibitor"/>
    <property type="match status" value="1"/>
</dbReference>
<feature type="compositionally biased region" description="Low complexity" evidence="7">
    <location>
        <begin position="451"/>
        <end position="461"/>
    </location>
</feature>
<dbReference type="InterPro" id="IPR055164">
    <property type="entry name" value="EDR1/CTR1/ARMC3-like_pept-like"/>
</dbReference>
<dbReference type="PANTHER" id="PTHR24359:SF1">
    <property type="entry name" value="INHIBITOR OF NUCLEAR FACTOR KAPPA-B KINASE EPSILON SUBUNIT HOMOLOG 1-RELATED"/>
    <property type="match status" value="1"/>
</dbReference>
<evidence type="ECO:0000256" key="3">
    <source>
        <dbReference type="ARBA" id="ARBA00022692"/>
    </source>
</evidence>
<feature type="compositionally biased region" description="Basic and acidic residues" evidence="7">
    <location>
        <begin position="473"/>
        <end position="483"/>
    </location>
</feature>
<evidence type="ECO:0000256" key="4">
    <source>
        <dbReference type="ARBA" id="ARBA00022737"/>
    </source>
</evidence>
<reference evidence="9 10" key="1">
    <citation type="submission" date="2021-05" db="EMBL/GenBank/DDBJ databases">
        <title>Genome Assembly of Synthetic Allotetraploid Brassica napus Reveals Homoeologous Exchanges between Subgenomes.</title>
        <authorList>
            <person name="Davis J.T."/>
        </authorList>
    </citation>
    <scope>NUCLEOTIDE SEQUENCE [LARGE SCALE GENOMIC DNA]</scope>
    <source>
        <strain evidence="10">cv. Da-Ae</strain>
        <tissue evidence="9">Seedling</tissue>
    </source>
</reference>
<comment type="subcellular location">
    <subcellularLocation>
        <location evidence="1">Membrane</location>
    </subcellularLocation>
</comment>
<evidence type="ECO:0000256" key="5">
    <source>
        <dbReference type="ARBA" id="ARBA00022989"/>
    </source>
</evidence>
<dbReference type="SUPFAM" id="SSF52058">
    <property type="entry name" value="L domain-like"/>
    <property type="match status" value="1"/>
</dbReference>
<dbReference type="PROSITE" id="PS00108">
    <property type="entry name" value="PROTEIN_KINASE_ST"/>
    <property type="match status" value="1"/>
</dbReference>
<proteinExistence type="predicted"/>
<dbReference type="InterPro" id="IPR001611">
    <property type="entry name" value="Leu-rich_rpt"/>
</dbReference>
<dbReference type="EMBL" id="JAGKQM010000010">
    <property type="protein sequence ID" value="KAH0905553.1"/>
    <property type="molecule type" value="Genomic_DNA"/>
</dbReference>
<feature type="region of interest" description="Disordered" evidence="7">
    <location>
        <begin position="423"/>
        <end position="491"/>
    </location>
</feature>
<dbReference type="Gene3D" id="1.10.510.10">
    <property type="entry name" value="Transferase(Phosphotransferase) domain 1"/>
    <property type="match status" value="1"/>
</dbReference>
<evidence type="ECO:0000259" key="8">
    <source>
        <dbReference type="PROSITE" id="PS50011"/>
    </source>
</evidence>
<dbReference type="SMART" id="SM00220">
    <property type="entry name" value="S_TKc"/>
    <property type="match status" value="1"/>
</dbReference>
<dbReference type="Pfam" id="PF14381">
    <property type="entry name" value="EDR1_CTR1_ARMC3_pept"/>
    <property type="match status" value="1"/>
</dbReference>
<dbReference type="PROSITE" id="PS51450">
    <property type="entry name" value="LRR"/>
    <property type="match status" value="2"/>
</dbReference>
<dbReference type="SMART" id="SM00364">
    <property type="entry name" value="LRR_BAC"/>
    <property type="match status" value="3"/>
</dbReference>
<sequence>MGFSDSPEPIKRGEKEAKSKGSSDEEVDESDSTTTSSSKVIISLEDESVIDVSGQSLDLSLLDNNNSDDGSVKGLYFFRNVFTLIPKSIGGFGSLKKLKFFSNEIDLFPPELGGLVDLEYLQVKISSPSLGEGLSWDKLKALKELELTKVPKRSSALTLLSEISGLKSLTRLSVCHFSIRYLPAEIGCLTSLEYLDLSFNKIKSLPNEISYLSSLVSLKVAHNRLIELPSVLALLQNLETLDVSNNRLATLDPLDLSLMPGLQILNLQFNKLPCYCCIPAWIQCNLGGNYEEMGVDTMTEMDVYETPYENNTITLPHKGFHRNPLIMSTGASSISRCFSARKSSKRWKRRQHYYQQRARQERLNNSRKWKSEVSPEELNLKMYVVEETGKQGMVDSICLDDNYKLSEESEIVESVVTSEEQESSLKSDLVSDNSQLKSERDNKECCEVKASSSPSLDYNSSSERKKPNHKSKRCYDKDLDNPKASKCHRPSTDTANLSYKYSSTSFCSTEDSLPDGFFDAGRDRPFMPLSRAKDEELDAITSSARALVSRLKKLNRLTADVDNFQVASYLALFVSDHFGGSDRASVVQTTRKAVSGSNYQKPFICTCLAGNQDDLAALNKQVSGGTAQDVSLSDVCETSLRSIKSKRNSIVVPLGKLQFGICRHRALLMKFLCDRMEPPVPCELVRGYLDFMPHAWNVVHVKRGDSWVRMVVDACRPHDIREYTDQEYFCRYVPLNRLSESICARAELEPGSSFSSLSTGEGVERANSSLIRCKLGSSSAALKMRTLEVSGASVDDIRTFEYTCLGEVRILGALKHDCIVELYGHEISSKWITSENGNEHRRILQSSILMEYIEGGSLKGHIEKLSEDGKHHVPMDLALSIARDISGALMELHSKDIIHRDIKSENVLIDLDNQKANGEEPIVKLCDFDRAVPLRSHLHGCCIAQVGIPPANVCVGTPRWMSPEVFRAMHEQNFYGLEVDIWSFGCLIFELLTLQIPYFELSELQIHESLQTLISEENDESAKKLREEYDLAESDLDTMRFLIDVFRLCTEESPLDRLNAGDLHEMILSWTKSKSPTGTTSTS</sequence>
<keyword evidence="5" id="KW-1133">Transmembrane helix</keyword>
<feature type="domain" description="Protein kinase" evidence="8">
    <location>
        <begin position="748"/>
        <end position="1067"/>
    </location>
</feature>
<evidence type="ECO:0000256" key="7">
    <source>
        <dbReference type="SAM" id="MobiDB-lite"/>
    </source>
</evidence>
<accession>A0ABQ8BLI6</accession>
<dbReference type="Pfam" id="PF00560">
    <property type="entry name" value="LRR_1"/>
    <property type="match status" value="1"/>
</dbReference>